<accession>A0ABT3NBV8</accession>
<name>A0ABT3NBV8_9BACT</name>
<dbReference type="RefSeq" id="WP_265425867.1">
    <property type="nucleotide sequence ID" value="NZ_JAPFPW010000019.1"/>
</dbReference>
<comment type="caution">
    <text evidence="2">The sequence shown here is derived from an EMBL/GenBank/DDBJ whole genome shotgun (WGS) entry which is preliminary data.</text>
</comment>
<keyword evidence="1" id="KW-1133">Transmembrane helix</keyword>
<reference evidence="2 3" key="1">
    <citation type="submission" date="2022-11" db="EMBL/GenBank/DDBJ databases">
        <title>Desulfobotulus tamanensis H1 sp. nov. - anaerobic, alkaliphilic, sulphate reducing bacterium isolated from terrestrial mud volcano.</title>
        <authorList>
            <person name="Frolova A."/>
            <person name="Merkel A.Y."/>
            <person name="Slobodkin A.I."/>
        </authorList>
    </citation>
    <scope>NUCLEOTIDE SEQUENCE [LARGE SCALE GENOMIC DNA]</scope>
    <source>
        <strain evidence="2 3">H1</strain>
    </source>
</reference>
<keyword evidence="1" id="KW-0472">Membrane</keyword>
<evidence type="ECO:0000313" key="2">
    <source>
        <dbReference type="EMBL" id="MCW7754955.1"/>
    </source>
</evidence>
<keyword evidence="3" id="KW-1185">Reference proteome</keyword>
<keyword evidence="1" id="KW-0812">Transmembrane</keyword>
<organism evidence="2 3">
    <name type="scientific">Desulfobotulus pelophilus</name>
    <dbReference type="NCBI Taxonomy" id="2823377"/>
    <lineage>
        <taxon>Bacteria</taxon>
        <taxon>Pseudomonadati</taxon>
        <taxon>Thermodesulfobacteriota</taxon>
        <taxon>Desulfobacteria</taxon>
        <taxon>Desulfobacterales</taxon>
        <taxon>Desulfobacteraceae</taxon>
        <taxon>Desulfobotulus</taxon>
    </lineage>
</organism>
<protein>
    <recommendedName>
        <fullName evidence="4">Zinc ribbon domain-containing protein</fullName>
    </recommendedName>
</protein>
<evidence type="ECO:0008006" key="4">
    <source>
        <dbReference type="Google" id="ProtNLM"/>
    </source>
</evidence>
<evidence type="ECO:0000256" key="1">
    <source>
        <dbReference type="SAM" id="Phobius"/>
    </source>
</evidence>
<dbReference type="Proteomes" id="UP001209681">
    <property type="component" value="Unassembled WGS sequence"/>
</dbReference>
<feature type="transmembrane region" description="Helical" evidence="1">
    <location>
        <begin position="60"/>
        <end position="81"/>
    </location>
</feature>
<proteinExistence type="predicted"/>
<evidence type="ECO:0000313" key="3">
    <source>
        <dbReference type="Proteomes" id="UP001209681"/>
    </source>
</evidence>
<gene>
    <name evidence="2" type="ORF">OOT00_13265</name>
</gene>
<sequence>MIDRFILLKQQLNAKQPKPCHRCGLHYEDSKKVCPHCAGLSERELEALIQRKKAMIRGNVWHMLWVFGALSAFFILLFWLVN</sequence>
<dbReference type="EMBL" id="JAPFPW010000019">
    <property type="protein sequence ID" value="MCW7754955.1"/>
    <property type="molecule type" value="Genomic_DNA"/>
</dbReference>